<comment type="caution">
    <text evidence="2">The sequence shown here is derived from an EMBL/GenBank/DDBJ whole genome shotgun (WGS) entry which is preliminary data.</text>
</comment>
<proteinExistence type="predicted"/>
<dbReference type="EMBL" id="JANBPU010000304">
    <property type="protein sequence ID" value="KAJ1912881.1"/>
    <property type="molecule type" value="Genomic_DNA"/>
</dbReference>
<dbReference type="AlphaFoldDB" id="A0A9W8DPJ0"/>
<evidence type="ECO:0000313" key="2">
    <source>
        <dbReference type="EMBL" id="KAJ1912881.1"/>
    </source>
</evidence>
<dbReference type="Proteomes" id="UP001150538">
    <property type="component" value="Unassembled WGS sequence"/>
</dbReference>
<accession>A0A9W8DPJ0</accession>
<evidence type="ECO:0000256" key="1">
    <source>
        <dbReference type="SAM" id="MobiDB-lite"/>
    </source>
</evidence>
<evidence type="ECO:0000313" key="3">
    <source>
        <dbReference type="Proteomes" id="UP001150538"/>
    </source>
</evidence>
<sequence length="472" mass="55035">MNDDDDGDDDISVPSSPLPNSKQQERGSSPWNDAHFTKHYNDLVCMFDSFEHFMSEQGISENSWSSLMSMHIPGEYRDIFKSVTADRCLTSWNIKKLIFLKTVEGTQDVYDNIYLETFIKQPFVHSMSKCQIKKLQTIFETVEWLSEAEKIGILLNFIDPKWREDIVSATTAKNPPPLQVYHHESIDFNQEIYSILGEEYDPQHFYNVQLIPNAVSDPYEFIENSRGKKASFIVLDTVVNNCWVVVLTSRRSQEIRVLKYSISHTRSLYSAKEHSIKIPSLYSVVSPEEKDIKGFVKELLFDRYVLDVFVYYDKKEIPEGIGAHMTENLGQQSLRVYNERFYSGAVDGFSIYPLVIPMDDDSKIDDYISDFVRYNRTRPYFFVAKKDGQWLCVFVGLDRFEAAGHNYYLDDEDDNDEVDSEGKDSGYVRETYIYKCKIEDVSYLEQLYYENDVLRYRDLKMLKGSSPELYKG</sequence>
<gene>
    <name evidence="2" type="ORF">H4219_005431</name>
</gene>
<keyword evidence="3" id="KW-1185">Reference proteome</keyword>
<organism evidence="2 3">
    <name type="scientific">Mycoemilia scoparia</name>
    <dbReference type="NCBI Taxonomy" id="417184"/>
    <lineage>
        <taxon>Eukaryota</taxon>
        <taxon>Fungi</taxon>
        <taxon>Fungi incertae sedis</taxon>
        <taxon>Zoopagomycota</taxon>
        <taxon>Kickxellomycotina</taxon>
        <taxon>Kickxellomycetes</taxon>
        <taxon>Kickxellales</taxon>
        <taxon>Kickxellaceae</taxon>
        <taxon>Mycoemilia</taxon>
    </lineage>
</organism>
<feature type="compositionally biased region" description="Polar residues" evidence="1">
    <location>
        <begin position="13"/>
        <end position="31"/>
    </location>
</feature>
<feature type="region of interest" description="Disordered" evidence="1">
    <location>
        <begin position="1"/>
        <end position="32"/>
    </location>
</feature>
<reference evidence="2" key="1">
    <citation type="submission" date="2022-07" db="EMBL/GenBank/DDBJ databases">
        <title>Phylogenomic reconstructions and comparative analyses of Kickxellomycotina fungi.</title>
        <authorList>
            <person name="Reynolds N.K."/>
            <person name="Stajich J.E."/>
            <person name="Barry K."/>
            <person name="Grigoriev I.V."/>
            <person name="Crous P."/>
            <person name="Smith M.E."/>
        </authorList>
    </citation>
    <scope>NUCLEOTIDE SEQUENCE</scope>
    <source>
        <strain evidence="2">NBRC 100468</strain>
    </source>
</reference>
<name>A0A9W8DPJ0_9FUNG</name>
<protein>
    <submittedName>
        <fullName evidence="2">Uncharacterized protein</fullName>
    </submittedName>
</protein>
<feature type="compositionally biased region" description="Acidic residues" evidence="1">
    <location>
        <begin position="1"/>
        <end position="11"/>
    </location>
</feature>